<comment type="cofactor">
    <cofactor evidence="16">
        <name>Mg(2+)</name>
        <dbReference type="ChEBI" id="CHEBI:18420"/>
    </cofactor>
    <text evidence="16">Binds 2 magnesium ions per subunit.</text>
</comment>
<dbReference type="GO" id="GO:0003684">
    <property type="term" value="F:damaged DNA binding"/>
    <property type="evidence" value="ECO:0007669"/>
    <property type="project" value="InterPro"/>
</dbReference>
<protein>
    <recommendedName>
        <fullName evidence="16">DNA polymerase IV</fullName>
        <shortName evidence="16">Pol IV</shortName>
        <ecNumber evidence="16">2.7.7.7</ecNumber>
    </recommendedName>
</protein>
<accession>A0A845UW32</accession>
<evidence type="ECO:0000313" key="19">
    <source>
        <dbReference type="Proteomes" id="UP000484885"/>
    </source>
</evidence>
<evidence type="ECO:0000256" key="11">
    <source>
        <dbReference type="ARBA" id="ARBA00022842"/>
    </source>
</evidence>
<sequence>MRRVIHVDMDAFYASVEQRDNPALRARPVMVGGRSARGVVAAASYEARQYGVRSAMPAARARKLCPHGVFLPARFERYREVSSRIFAIFHAVTDKVEGLSLDEAYLDVSELADRVEDMVEIGRRLKREIASETGLTASVGMASNKLLAKLASDDDKPDGFVLIDSGRVQAFLDPLPVRRLPGVGSRSEERLNDAGVLTVGQLRCTAPDLLVRLFGAQGLVLLERAFGRDDRPVKPDRIRRSISQEKTFSEDIHDLPALRALIDDQSARVAARLVARQLQARTVTLKLRSSGFSTITRSQSLPAHTRSAEVIAGTAWQLLQDWSGWRRAFAVRLIGVGVSGLNASPETDPKPDG</sequence>
<evidence type="ECO:0000256" key="15">
    <source>
        <dbReference type="ARBA" id="ARBA00049244"/>
    </source>
</evidence>
<dbReference type="InterPro" id="IPR022880">
    <property type="entry name" value="DNApol_IV"/>
</dbReference>
<feature type="active site" evidence="16">
    <location>
        <position position="103"/>
    </location>
</feature>
<evidence type="ECO:0000256" key="3">
    <source>
        <dbReference type="ARBA" id="ARBA00011245"/>
    </source>
</evidence>
<dbReference type="RefSeq" id="WP_164210191.1">
    <property type="nucleotide sequence ID" value="NZ_JAAGSC010000031.1"/>
</dbReference>
<dbReference type="AlphaFoldDB" id="A0A845UW32"/>
<evidence type="ECO:0000256" key="4">
    <source>
        <dbReference type="ARBA" id="ARBA00022457"/>
    </source>
</evidence>
<dbReference type="PANTHER" id="PTHR11076:SF33">
    <property type="entry name" value="DNA POLYMERASE KAPPA"/>
    <property type="match status" value="1"/>
</dbReference>
<dbReference type="InterPro" id="IPR043128">
    <property type="entry name" value="Rev_trsase/Diguanyl_cyclase"/>
</dbReference>
<dbReference type="SUPFAM" id="SSF56672">
    <property type="entry name" value="DNA/RNA polymerases"/>
    <property type="match status" value="1"/>
</dbReference>
<keyword evidence="4 16" id="KW-0515">Mutator protein</keyword>
<dbReference type="GO" id="GO:0042276">
    <property type="term" value="P:error-prone translesion synthesis"/>
    <property type="evidence" value="ECO:0007669"/>
    <property type="project" value="TreeGrafter"/>
</dbReference>
<keyword evidence="9 16" id="KW-0479">Metal-binding</keyword>
<reference evidence="18 19" key="1">
    <citation type="submission" date="2020-02" db="EMBL/GenBank/DDBJ databases">
        <authorList>
            <person name="Zhang X.-Y."/>
        </authorList>
    </citation>
    <scope>NUCLEOTIDE SEQUENCE [LARGE SCALE GENOMIC DNA]</scope>
    <source>
        <strain evidence="18 19">C33</strain>
    </source>
</reference>
<proteinExistence type="inferred from homology"/>
<evidence type="ECO:0000256" key="5">
    <source>
        <dbReference type="ARBA" id="ARBA00022490"/>
    </source>
</evidence>
<comment type="function">
    <text evidence="16">Poorly processive, error-prone DNA polymerase involved in untargeted mutagenesis. Copies undamaged DNA at stalled replication forks, which arise in vivo from mismatched or misaligned primer ends. These misaligned primers can be extended by PolIV. Exhibits no 3'-5' exonuclease (proofreading) activity. May be involved in translesional synthesis, in conjunction with the beta clamp from PolIII.</text>
</comment>
<keyword evidence="12 16" id="KW-0239">DNA-directed DNA polymerase</keyword>
<dbReference type="Proteomes" id="UP000484885">
    <property type="component" value="Unassembled WGS sequence"/>
</dbReference>
<dbReference type="Pfam" id="PF11799">
    <property type="entry name" value="IMS_C"/>
    <property type="match status" value="1"/>
</dbReference>
<evidence type="ECO:0000313" key="18">
    <source>
        <dbReference type="EMBL" id="NDY94808.1"/>
    </source>
</evidence>
<dbReference type="Gene3D" id="3.30.1490.100">
    <property type="entry name" value="DNA polymerase, Y-family, little finger domain"/>
    <property type="match status" value="1"/>
</dbReference>
<dbReference type="Gene3D" id="3.40.1170.60">
    <property type="match status" value="1"/>
</dbReference>
<organism evidence="18 19">
    <name type="scientific">Wenzhouxiangella limi</name>
    <dbReference type="NCBI Taxonomy" id="2707351"/>
    <lineage>
        <taxon>Bacteria</taxon>
        <taxon>Pseudomonadati</taxon>
        <taxon>Pseudomonadota</taxon>
        <taxon>Gammaproteobacteria</taxon>
        <taxon>Chromatiales</taxon>
        <taxon>Wenzhouxiangellaceae</taxon>
        <taxon>Wenzhouxiangella</taxon>
    </lineage>
</organism>
<evidence type="ECO:0000256" key="12">
    <source>
        <dbReference type="ARBA" id="ARBA00022932"/>
    </source>
</evidence>
<evidence type="ECO:0000259" key="17">
    <source>
        <dbReference type="PROSITE" id="PS50173"/>
    </source>
</evidence>
<comment type="subunit">
    <text evidence="3 16">Monomer.</text>
</comment>
<dbReference type="PROSITE" id="PS50173">
    <property type="entry name" value="UMUC"/>
    <property type="match status" value="1"/>
</dbReference>
<feature type="binding site" evidence="16">
    <location>
        <position position="102"/>
    </location>
    <ligand>
        <name>Mg(2+)</name>
        <dbReference type="ChEBI" id="CHEBI:18420"/>
    </ligand>
</feature>
<evidence type="ECO:0000256" key="14">
    <source>
        <dbReference type="ARBA" id="ARBA00023204"/>
    </source>
</evidence>
<comment type="similarity">
    <text evidence="2 16">Belongs to the DNA polymerase type-Y family.</text>
</comment>
<dbReference type="SUPFAM" id="SSF100879">
    <property type="entry name" value="Lesion bypass DNA polymerase (Y-family), little finger domain"/>
    <property type="match status" value="1"/>
</dbReference>
<feature type="domain" description="UmuC" evidence="17">
    <location>
        <begin position="4"/>
        <end position="184"/>
    </location>
</feature>
<dbReference type="FunFam" id="3.40.1170.60:FF:000001">
    <property type="entry name" value="DNA polymerase IV"/>
    <property type="match status" value="1"/>
</dbReference>
<feature type="site" description="Substrate discrimination" evidence="16">
    <location>
        <position position="13"/>
    </location>
</feature>
<keyword evidence="6 16" id="KW-0808">Transferase</keyword>
<evidence type="ECO:0000256" key="8">
    <source>
        <dbReference type="ARBA" id="ARBA00022705"/>
    </source>
</evidence>
<dbReference type="GO" id="GO:0006261">
    <property type="term" value="P:DNA-templated DNA replication"/>
    <property type="evidence" value="ECO:0007669"/>
    <property type="project" value="UniProtKB-UniRule"/>
</dbReference>
<dbReference type="FunFam" id="3.30.1490.100:FF:000004">
    <property type="entry name" value="DNA polymerase IV"/>
    <property type="match status" value="1"/>
</dbReference>
<dbReference type="Pfam" id="PF11798">
    <property type="entry name" value="IMS_HHH"/>
    <property type="match status" value="1"/>
</dbReference>
<dbReference type="NCBIfam" id="NF002882">
    <property type="entry name" value="PRK03348.1"/>
    <property type="match status" value="1"/>
</dbReference>
<evidence type="ECO:0000256" key="2">
    <source>
        <dbReference type="ARBA" id="ARBA00010945"/>
    </source>
</evidence>
<dbReference type="EMBL" id="JAAGSC010000031">
    <property type="protein sequence ID" value="NDY94808.1"/>
    <property type="molecule type" value="Genomic_DNA"/>
</dbReference>
<dbReference type="NCBIfam" id="NF002677">
    <property type="entry name" value="PRK02406.1"/>
    <property type="match status" value="1"/>
</dbReference>
<dbReference type="GO" id="GO:0003887">
    <property type="term" value="F:DNA-directed DNA polymerase activity"/>
    <property type="evidence" value="ECO:0007669"/>
    <property type="project" value="UniProtKB-UniRule"/>
</dbReference>
<dbReference type="GO" id="GO:0009432">
    <property type="term" value="P:SOS response"/>
    <property type="evidence" value="ECO:0007669"/>
    <property type="project" value="TreeGrafter"/>
</dbReference>
<evidence type="ECO:0000256" key="16">
    <source>
        <dbReference type="HAMAP-Rule" id="MF_01113"/>
    </source>
</evidence>
<comment type="catalytic activity">
    <reaction evidence="15 16">
        <text>DNA(n) + a 2'-deoxyribonucleoside 5'-triphosphate = DNA(n+1) + diphosphate</text>
        <dbReference type="Rhea" id="RHEA:22508"/>
        <dbReference type="Rhea" id="RHEA-COMP:17339"/>
        <dbReference type="Rhea" id="RHEA-COMP:17340"/>
        <dbReference type="ChEBI" id="CHEBI:33019"/>
        <dbReference type="ChEBI" id="CHEBI:61560"/>
        <dbReference type="ChEBI" id="CHEBI:173112"/>
        <dbReference type="EC" id="2.7.7.7"/>
    </reaction>
</comment>
<dbReference type="GO" id="GO:0006281">
    <property type="term" value="P:DNA repair"/>
    <property type="evidence" value="ECO:0007669"/>
    <property type="project" value="UniProtKB-UniRule"/>
</dbReference>
<dbReference type="InterPro" id="IPR024728">
    <property type="entry name" value="PolY_HhH_motif"/>
</dbReference>
<evidence type="ECO:0000256" key="9">
    <source>
        <dbReference type="ARBA" id="ARBA00022723"/>
    </source>
</evidence>
<keyword evidence="8 16" id="KW-0235">DNA replication</keyword>
<dbReference type="Gene3D" id="1.10.150.20">
    <property type="entry name" value="5' to 3' exonuclease, C-terminal subdomain"/>
    <property type="match status" value="1"/>
</dbReference>
<comment type="subcellular location">
    <subcellularLocation>
        <location evidence="1 16">Cytoplasm</location>
    </subcellularLocation>
</comment>
<evidence type="ECO:0000256" key="7">
    <source>
        <dbReference type="ARBA" id="ARBA00022695"/>
    </source>
</evidence>
<dbReference type="InterPro" id="IPR050116">
    <property type="entry name" value="DNA_polymerase-Y"/>
</dbReference>
<dbReference type="GO" id="GO:0000287">
    <property type="term" value="F:magnesium ion binding"/>
    <property type="evidence" value="ECO:0007669"/>
    <property type="project" value="UniProtKB-UniRule"/>
</dbReference>
<dbReference type="GO" id="GO:0005829">
    <property type="term" value="C:cytosol"/>
    <property type="evidence" value="ECO:0007669"/>
    <property type="project" value="TreeGrafter"/>
</dbReference>
<dbReference type="InterPro" id="IPR001126">
    <property type="entry name" value="UmuC"/>
</dbReference>
<keyword evidence="5 16" id="KW-0963">Cytoplasm</keyword>
<keyword evidence="10 16" id="KW-0227">DNA damage</keyword>
<dbReference type="CDD" id="cd03586">
    <property type="entry name" value="PolY_Pol_IV_kappa"/>
    <property type="match status" value="1"/>
</dbReference>
<keyword evidence="14 16" id="KW-0234">DNA repair</keyword>
<dbReference type="PANTHER" id="PTHR11076">
    <property type="entry name" value="DNA REPAIR POLYMERASE UMUC / TRANSFERASE FAMILY MEMBER"/>
    <property type="match status" value="1"/>
</dbReference>
<evidence type="ECO:0000256" key="1">
    <source>
        <dbReference type="ARBA" id="ARBA00004496"/>
    </source>
</evidence>
<comment type="caution">
    <text evidence="18">The sequence shown here is derived from an EMBL/GenBank/DDBJ whole genome shotgun (WGS) entry which is preliminary data.</text>
</comment>
<dbReference type="Gene3D" id="3.30.70.270">
    <property type="match status" value="1"/>
</dbReference>
<feature type="binding site" evidence="16">
    <location>
        <position position="8"/>
    </location>
    <ligand>
        <name>Mg(2+)</name>
        <dbReference type="ChEBI" id="CHEBI:18420"/>
    </ligand>
</feature>
<dbReference type="InterPro" id="IPR043502">
    <property type="entry name" value="DNA/RNA_pol_sf"/>
</dbReference>
<gene>
    <name evidence="16" type="primary">dinB</name>
    <name evidence="18" type="ORF">G3I74_03590</name>
</gene>
<evidence type="ECO:0000256" key="6">
    <source>
        <dbReference type="ARBA" id="ARBA00022679"/>
    </source>
</evidence>
<evidence type="ECO:0000256" key="13">
    <source>
        <dbReference type="ARBA" id="ARBA00023125"/>
    </source>
</evidence>
<dbReference type="EC" id="2.7.7.7" evidence="16"/>
<keyword evidence="7 16" id="KW-0548">Nucleotidyltransferase</keyword>
<dbReference type="HAMAP" id="MF_01113">
    <property type="entry name" value="DNApol_IV"/>
    <property type="match status" value="1"/>
</dbReference>
<keyword evidence="19" id="KW-1185">Reference proteome</keyword>
<evidence type="ECO:0000256" key="10">
    <source>
        <dbReference type="ARBA" id="ARBA00022763"/>
    </source>
</evidence>
<dbReference type="InterPro" id="IPR036775">
    <property type="entry name" value="DNA_pol_Y-fam_lit_finger_sf"/>
</dbReference>
<dbReference type="Pfam" id="PF00817">
    <property type="entry name" value="IMS"/>
    <property type="match status" value="1"/>
</dbReference>
<name>A0A845UW32_9GAMM</name>
<keyword evidence="11 16" id="KW-0460">Magnesium</keyword>
<dbReference type="InterPro" id="IPR017961">
    <property type="entry name" value="DNA_pol_Y-fam_little_finger"/>
</dbReference>
<keyword evidence="13 16" id="KW-0238">DNA-binding</keyword>